<protein>
    <submittedName>
        <fullName evidence="2">Uncharacterized protein</fullName>
    </submittedName>
</protein>
<dbReference type="CTD" id="9947236"/>
<gene>
    <name evidence="2" type="ORF">LOAG_17341</name>
</gene>
<dbReference type="AlphaFoldDB" id="A0A1S0UJC8"/>
<dbReference type="RefSeq" id="XP_003145371.2">
    <property type="nucleotide sequence ID" value="XM_003145323.2"/>
</dbReference>
<dbReference type="EMBL" id="JH712128">
    <property type="protein sequence ID" value="EJD75536.1"/>
    <property type="molecule type" value="Genomic_DNA"/>
</dbReference>
<name>A0A1S0UJC8_LOALO</name>
<dbReference type="KEGG" id="loa:LOAG_17341"/>
<dbReference type="GeneID" id="9947236"/>
<accession>A0A1S0UJC8</accession>
<evidence type="ECO:0000256" key="1">
    <source>
        <dbReference type="SAM" id="MobiDB-lite"/>
    </source>
</evidence>
<evidence type="ECO:0000313" key="2">
    <source>
        <dbReference type="EMBL" id="EJD75536.1"/>
    </source>
</evidence>
<feature type="region of interest" description="Disordered" evidence="1">
    <location>
        <begin position="1"/>
        <end position="23"/>
    </location>
</feature>
<dbReference type="InParanoid" id="A0A1S0UJC8"/>
<sequence length="87" mass="10283">MAEKLMMINESSNQKINHHPGLNKSFSQTLKWKEATPKYERPLGLNVYANLDEPTINQEELYSQEPISTMIRRMSRTNKWNMENEVK</sequence>
<reference evidence="2" key="1">
    <citation type="submission" date="2012-04" db="EMBL/GenBank/DDBJ databases">
        <title>The Genome Sequence of Loa loa.</title>
        <authorList>
            <consortium name="The Broad Institute Genome Sequencing Platform"/>
            <consortium name="Broad Institute Genome Sequencing Center for Infectious Disease"/>
            <person name="Nutman T.B."/>
            <person name="Fink D.L."/>
            <person name="Russ C."/>
            <person name="Young S."/>
            <person name="Zeng Q."/>
            <person name="Gargeya S."/>
            <person name="Alvarado L."/>
            <person name="Berlin A."/>
            <person name="Chapman S.B."/>
            <person name="Chen Z."/>
            <person name="Freedman E."/>
            <person name="Gellesch M."/>
            <person name="Goldberg J."/>
            <person name="Griggs A."/>
            <person name="Gujja S."/>
            <person name="Heilman E.R."/>
            <person name="Heiman D."/>
            <person name="Howarth C."/>
            <person name="Mehta T."/>
            <person name="Neiman D."/>
            <person name="Pearson M."/>
            <person name="Roberts A."/>
            <person name="Saif S."/>
            <person name="Shea T."/>
            <person name="Shenoy N."/>
            <person name="Sisk P."/>
            <person name="Stolte C."/>
            <person name="Sykes S."/>
            <person name="White J."/>
            <person name="Yandava C."/>
            <person name="Haas B."/>
            <person name="Henn M.R."/>
            <person name="Nusbaum C."/>
            <person name="Birren B."/>
        </authorList>
    </citation>
    <scope>NUCLEOTIDE SEQUENCE [LARGE SCALE GENOMIC DNA]</scope>
</reference>
<proteinExistence type="predicted"/>
<organism evidence="2">
    <name type="scientific">Loa loa</name>
    <name type="common">Eye worm</name>
    <name type="synonym">Filaria loa</name>
    <dbReference type="NCBI Taxonomy" id="7209"/>
    <lineage>
        <taxon>Eukaryota</taxon>
        <taxon>Metazoa</taxon>
        <taxon>Ecdysozoa</taxon>
        <taxon>Nematoda</taxon>
        <taxon>Chromadorea</taxon>
        <taxon>Rhabditida</taxon>
        <taxon>Spirurina</taxon>
        <taxon>Spiruromorpha</taxon>
        <taxon>Filarioidea</taxon>
        <taxon>Onchocercidae</taxon>
        <taxon>Loa</taxon>
    </lineage>
</organism>